<sequence>MTAFTDPVFTCTTYLIFPSTTLKTTHLKLLNYSVFKIWQNDCYMFRGKRDCLRIHMHHIAVPAT</sequence>
<accession>A0A1V9FGL3</accession>
<organism evidence="1 2">
    <name type="scientific">Niastella populi</name>
    <dbReference type="NCBI Taxonomy" id="550983"/>
    <lineage>
        <taxon>Bacteria</taxon>
        <taxon>Pseudomonadati</taxon>
        <taxon>Bacteroidota</taxon>
        <taxon>Chitinophagia</taxon>
        <taxon>Chitinophagales</taxon>
        <taxon>Chitinophagaceae</taxon>
        <taxon>Niastella</taxon>
    </lineage>
</organism>
<keyword evidence="2" id="KW-1185">Reference proteome</keyword>
<dbReference type="EMBL" id="LWBP01000194">
    <property type="protein sequence ID" value="OQP57411.1"/>
    <property type="molecule type" value="Genomic_DNA"/>
</dbReference>
<comment type="caution">
    <text evidence="1">The sequence shown here is derived from an EMBL/GenBank/DDBJ whole genome shotgun (WGS) entry which is preliminary data.</text>
</comment>
<reference evidence="2" key="1">
    <citation type="submission" date="2016-04" db="EMBL/GenBank/DDBJ databases">
        <authorList>
            <person name="Chen L."/>
            <person name="Zhuang W."/>
            <person name="Wang G."/>
        </authorList>
    </citation>
    <scope>NUCLEOTIDE SEQUENCE [LARGE SCALE GENOMIC DNA]</scope>
    <source>
        <strain evidence="2">208</strain>
    </source>
</reference>
<proteinExistence type="predicted"/>
<protein>
    <submittedName>
        <fullName evidence="1">Uncharacterized protein</fullName>
    </submittedName>
</protein>
<dbReference type="AlphaFoldDB" id="A0A1V9FGL3"/>
<evidence type="ECO:0000313" key="2">
    <source>
        <dbReference type="Proteomes" id="UP000192276"/>
    </source>
</evidence>
<dbReference type="Proteomes" id="UP000192276">
    <property type="component" value="Unassembled WGS sequence"/>
</dbReference>
<evidence type="ECO:0000313" key="1">
    <source>
        <dbReference type="EMBL" id="OQP57411.1"/>
    </source>
</evidence>
<name>A0A1V9FGL3_9BACT</name>
<dbReference type="STRING" id="550983.A4R26_24650"/>
<gene>
    <name evidence="1" type="ORF">A4R26_24650</name>
</gene>